<reference evidence="1 2" key="1">
    <citation type="journal article" date="2020" name="Microorganisms">
        <title>Osmotic Adaptation and Compatible Solute Biosynthesis of Phototrophic Bacteria as Revealed from Genome Analyses.</title>
        <authorList>
            <person name="Imhoff J.F."/>
            <person name="Rahn T."/>
            <person name="Kunzel S."/>
            <person name="Keller A."/>
            <person name="Neulinger S.C."/>
        </authorList>
    </citation>
    <scope>NUCLEOTIDE SEQUENCE [LARGE SCALE GENOMIC DNA]</scope>
    <source>
        <strain evidence="1 2">DSM 15116</strain>
    </source>
</reference>
<dbReference type="RefSeq" id="WP_200257639.1">
    <property type="nucleotide sequence ID" value="NZ_NRSH01000044.1"/>
</dbReference>
<dbReference type="InterPro" id="IPR011330">
    <property type="entry name" value="Glyco_hydro/deAcase_b/a-brl"/>
</dbReference>
<dbReference type="InterPro" id="IPR018763">
    <property type="entry name" value="DUF2334"/>
</dbReference>
<dbReference type="Proteomes" id="UP000738126">
    <property type="component" value="Unassembled WGS sequence"/>
</dbReference>
<dbReference type="SUPFAM" id="SSF88713">
    <property type="entry name" value="Glycoside hydrolase/deacetylase"/>
    <property type="match status" value="1"/>
</dbReference>
<dbReference type="EMBL" id="NRSH01000044">
    <property type="protein sequence ID" value="MBK1726457.1"/>
    <property type="molecule type" value="Genomic_DNA"/>
</dbReference>
<accession>A0ABS1E5S4</accession>
<name>A0ABS1E5S4_9GAMM</name>
<evidence type="ECO:0000313" key="2">
    <source>
        <dbReference type="Proteomes" id="UP000738126"/>
    </source>
</evidence>
<dbReference type="Gene3D" id="3.20.20.370">
    <property type="entry name" value="Glycoside hydrolase/deacetylase"/>
    <property type="match status" value="1"/>
</dbReference>
<dbReference type="CDD" id="cd11374">
    <property type="entry name" value="CE4_u10"/>
    <property type="match status" value="1"/>
</dbReference>
<dbReference type="Pfam" id="PF10096">
    <property type="entry name" value="DUF2334"/>
    <property type="match status" value="1"/>
</dbReference>
<proteinExistence type="predicted"/>
<keyword evidence="2" id="KW-1185">Reference proteome</keyword>
<organism evidence="1 2">
    <name type="scientific">Halorhodospira neutriphila</name>
    <dbReference type="NCBI Taxonomy" id="168379"/>
    <lineage>
        <taxon>Bacteria</taxon>
        <taxon>Pseudomonadati</taxon>
        <taxon>Pseudomonadota</taxon>
        <taxon>Gammaproteobacteria</taxon>
        <taxon>Chromatiales</taxon>
        <taxon>Ectothiorhodospiraceae</taxon>
        <taxon>Halorhodospira</taxon>
    </lineage>
</organism>
<protein>
    <recommendedName>
        <fullName evidence="3">Deacetylase</fullName>
    </recommendedName>
</protein>
<comment type="caution">
    <text evidence="1">The sequence shown here is derived from an EMBL/GenBank/DDBJ whole genome shotgun (WGS) entry which is preliminary data.</text>
</comment>
<gene>
    <name evidence="1" type="ORF">CKO13_05370</name>
</gene>
<evidence type="ECO:0008006" key="3">
    <source>
        <dbReference type="Google" id="ProtNLM"/>
    </source>
</evidence>
<evidence type="ECO:0000313" key="1">
    <source>
        <dbReference type="EMBL" id="MBK1726457.1"/>
    </source>
</evidence>
<sequence>MTAALVSIHDVMPETLARTAGLLDWLEAAGVRPVTLLVVPGRGWTPAQIDTLRRWQGRGHRLAGHGWAHYVAERRGLYHRLHGALLSRNVAEHLALDGPAIAGLMARNAAWFDDHGLGRPSLYVPPAWALGPIGRARLAETPFEWVETLSGVTETATGRCRRLPLVGFEADTAVRALGAGALNRAMAGCARHLCRRRPLRVAIHPDDLALRLAGQLRRIVDGVGPARCYDGVMQSAR</sequence>